<dbReference type="GO" id="GO:0009360">
    <property type="term" value="C:DNA polymerase III complex"/>
    <property type="evidence" value="ECO:0007669"/>
    <property type="project" value="InterPro"/>
</dbReference>
<dbReference type="InterPro" id="IPR022754">
    <property type="entry name" value="DNA_pol_III_gamma-3"/>
</dbReference>
<evidence type="ECO:0000313" key="14">
    <source>
        <dbReference type="Proteomes" id="UP000001491"/>
    </source>
</evidence>
<evidence type="ECO:0000256" key="3">
    <source>
        <dbReference type="ARBA" id="ARBA00022695"/>
    </source>
</evidence>
<dbReference type="SUPFAM" id="SSF48019">
    <property type="entry name" value="post-AAA+ oligomerization domain-like"/>
    <property type="match status" value="1"/>
</dbReference>
<evidence type="ECO:0000313" key="13">
    <source>
        <dbReference type="EMBL" id="CAT05072.1"/>
    </source>
</evidence>
<dbReference type="FunFam" id="1.10.8.60:FF:000013">
    <property type="entry name" value="DNA polymerase III subunit gamma/tau"/>
    <property type="match status" value="1"/>
</dbReference>
<dbReference type="NCBIfam" id="NF004046">
    <property type="entry name" value="PRK05563.1"/>
    <property type="match status" value="1"/>
</dbReference>
<dbReference type="PANTHER" id="PTHR11669">
    <property type="entry name" value="REPLICATION FACTOR C / DNA POLYMERASE III GAMMA-TAU SUBUNIT"/>
    <property type="match status" value="1"/>
</dbReference>
<dbReference type="EC" id="2.7.7.7" evidence="11"/>
<keyword evidence="8 11" id="KW-0067">ATP-binding</keyword>
<evidence type="ECO:0000256" key="6">
    <source>
        <dbReference type="ARBA" id="ARBA00022741"/>
    </source>
</evidence>
<sequence length="665" mass="76354">MSSKYIAWYRKYRPQTFNDVVGQELIVQSLKNIITSQQYFHAYLFAGSRGTGKTSLAKIFANTLNCQHKRDLLIPCETCIANINNSLDIIEIDAASNNGVKEIRELIENVANLPQNSPYKVYIMDEAHMLTTSAFNAFLKTLEEPPKHVIFILATTEVHKIPLTILSRLQRFNFVKVQIQDVIKRLEFVLQKEAISYEIGALEMVAKLSEGSLRDALSILEQVSTFGNGKLNLSDVETLFGLTSNEKIVEFINSLYAEDIKESLAILKQIFEQGKQTKLFLNSILNLIKNWLIYNIAHSTDLLSNSDIEILDKIKIDKAFAYKLQQIIFETIEKLIYSDNSNSFLEMMVIKIIAKKEESRTVESYANPVSYLPSKIAENTIITNDKQEFDNQKIKINFQRPKDENPFQSQSWKSNISVQIPTPQQSDKPKISTLKKSQEIANFDGQKEGYPSPETTIANNDSQSLIETIDEHFNEQVMENNLSYLAQEEQIEHNSSPILEQNLTNNALDSHLKDYLSVDEVVNLIFLTRDFVSQNKDSSKDVQQKWNQGISTYEYDDEYIDIIRIIKQSKILAFDNSFILLGSKDKSFDSEILDLVQNNSKLQEYLEKIFGDIIHIFAISKNMIEQAKQQIDYYKQSKIEFTVKPLPQPKKKIVNKEDLDKMIFG</sequence>
<evidence type="ECO:0000256" key="1">
    <source>
        <dbReference type="ARBA" id="ARBA00006360"/>
    </source>
</evidence>
<keyword evidence="2 11" id="KW-0808">Transferase</keyword>
<keyword evidence="5" id="KW-0479">Metal-binding</keyword>
<dbReference type="InterPro" id="IPR003593">
    <property type="entry name" value="AAA+_ATPase"/>
</dbReference>
<dbReference type="Pfam" id="PF12169">
    <property type="entry name" value="DNA_pol3_gamma3"/>
    <property type="match status" value="1"/>
</dbReference>
<dbReference type="SUPFAM" id="SSF52540">
    <property type="entry name" value="P-loop containing nucleoside triphosphate hydrolases"/>
    <property type="match status" value="1"/>
</dbReference>
<dbReference type="Pfam" id="PF13177">
    <property type="entry name" value="DNA_pol3_delta2"/>
    <property type="match status" value="1"/>
</dbReference>
<evidence type="ECO:0000256" key="11">
    <source>
        <dbReference type="RuleBase" id="RU364063"/>
    </source>
</evidence>
<comment type="catalytic activity">
    <reaction evidence="10 11">
        <text>DNA(n) + a 2'-deoxyribonucleoside 5'-triphosphate = DNA(n+1) + diphosphate</text>
        <dbReference type="Rhea" id="RHEA:22508"/>
        <dbReference type="Rhea" id="RHEA-COMP:17339"/>
        <dbReference type="Rhea" id="RHEA-COMP:17340"/>
        <dbReference type="ChEBI" id="CHEBI:33019"/>
        <dbReference type="ChEBI" id="CHEBI:61560"/>
        <dbReference type="ChEBI" id="CHEBI:173112"/>
        <dbReference type="EC" id="2.7.7.7"/>
    </reaction>
</comment>
<dbReference type="CDD" id="cd18137">
    <property type="entry name" value="HLD_clamp_pol_III_gamma_tau"/>
    <property type="match status" value="1"/>
</dbReference>
<dbReference type="AlphaFoldDB" id="C5J6I0"/>
<evidence type="ECO:0000256" key="9">
    <source>
        <dbReference type="ARBA" id="ARBA00022932"/>
    </source>
</evidence>
<dbReference type="PANTHER" id="PTHR11669:SF0">
    <property type="entry name" value="PROTEIN STICHEL-LIKE 2"/>
    <property type="match status" value="1"/>
</dbReference>
<gene>
    <name evidence="11 13" type="primary">dnaX</name>
    <name evidence="13" type="ordered locus">MCJ_003840</name>
</gene>
<dbReference type="Gene3D" id="1.20.272.10">
    <property type="match status" value="1"/>
</dbReference>
<evidence type="ECO:0000256" key="2">
    <source>
        <dbReference type="ARBA" id="ARBA00022679"/>
    </source>
</evidence>
<dbReference type="InterPro" id="IPR012763">
    <property type="entry name" value="DNA_pol_III_sug/sutau_N"/>
</dbReference>
<dbReference type="GO" id="GO:0005524">
    <property type="term" value="F:ATP binding"/>
    <property type="evidence" value="ECO:0007669"/>
    <property type="project" value="UniProtKB-KW"/>
</dbReference>
<keyword evidence="7" id="KW-0862">Zinc</keyword>
<dbReference type="GO" id="GO:0046872">
    <property type="term" value="F:metal ion binding"/>
    <property type="evidence" value="ECO:0007669"/>
    <property type="project" value="UniProtKB-KW"/>
</dbReference>
<evidence type="ECO:0000256" key="8">
    <source>
        <dbReference type="ARBA" id="ARBA00022840"/>
    </source>
</evidence>
<dbReference type="Gene3D" id="3.40.50.300">
    <property type="entry name" value="P-loop containing nucleotide triphosphate hydrolases"/>
    <property type="match status" value="1"/>
</dbReference>
<feature type="domain" description="AAA+ ATPase" evidence="12">
    <location>
        <begin position="39"/>
        <end position="181"/>
    </location>
</feature>
<comment type="function">
    <text evidence="11">DNA polymerase III is a complex, multichain enzyme responsible for most of the replicative synthesis in bacteria. This DNA polymerase also exhibits 3' to 5' exonuclease activity.</text>
</comment>
<name>C5J6I0_MESCH</name>
<keyword evidence="4 11" id="KW-0235">DNA replication</keyword>
<evidence type="ECO:0000256" key="4">
    <source>
        <dbReference type="ARBA" id="ARBA00022705"/>
    </source>
</evidence>
<dbReference type="Pfam" id="PF22608">
    <property type="entry name" value="DNAX_ATPase_lid"/>
    <property type="match status" value="1"/>
</dbReference>
<keyword evidence="6 11" id="KW-0547">Nucleotide-binding</keyword>
<dbReference type="InterPro" id="IPR045085">
    <property type="entry name" value="HLD_clamp_pol_III_gamma_tau"/>
</dbReference>
<dbReference type="NCBIfam" id="TIGR02397">
    <property type="entry name" value="dnaX_nterm"/>
    <property type="match status" value="1"/>
</dbReference>
<organism evidence="13 14">
    <name type="scientific">Mesomycoplasma conjunctivae (strain ATCC 25834 / NCTC 10147 / HRC/581)</name>
    <name type="common">Mycoplasma conjunctivae</name>
    <dbReference type="NCBI Taxonomy" id="572263"/>
    <lineage>
        <taxon>Bacteria</taxon>
        <taxon>Bacillati</taxon>
        <taxon>Mycoplasmatota</taxon>
        <taxon>Mycoplasmoidales</taxon>
        <taxon>Metamycoplasmataceae</taxon>
        <taxon>Mesomycoplasma</taxon>
    </lineage>
</organism>
<dbReference type="GO" id="GO:0003677">
    <property type="term" value="F:DNA binding"/>
    <property type="evidence" value="ECO:0007669"/>
    <property type="project" value="InterPro"/>
</dbReference>
<evidence type="ECO:0000256" key="7">
    <source>
        <dbReference type="ARBA" id="ARBA00022833"/>
    </source>
</evidence>
<dbReference type="EMBL" id="FM864216">
    <property type="protein sequence ID" value="CAT05072.1"/>
    <property type="molecule type" value="Genomic_DNA"/>
</dbReference>
<dbReference type="InterPro" id="IPR050238">
    <property type="entry name" value="DNA_Rep/Repair_Clamp_Loader"/>
</dbReference>
<proteinExistence type="inferred from homology"/>
<comment type="similarity">
    <text evidence="1 11">Belongs to the DnaX/STICHEL family.</text>
</comment>
<evidence type="ECO:0000256" key="10">
    <source>
        <dbReference type="ARBA" id="ARBA00049244"/>
    </source>
</evidence>
<dbReference type="SMART" id="SM00382">
    <property type="entry name" value="AAA"/>
    <property type="match status" value="1"/>
</dbReference>
<evidence type="ECO:0000256" key="5">
    <source>
        <dbReference type="ARBA" id="ARBA00022723"/>
    </source>
</evidence>
<dbReference type="KEGG" id="mco:MCJ_003840"/>
<reference evidence="14" key="1">
    <citation type="journal article" date="2009" name="BMC Bioinformatics">
        <title>The Mycoplasma conjunctivae genome sequencing, annotation and analysis.</title>
        <authorList>
            <person name="Calderon-Copete S.P."/>
            <person name="Wigger G."/>
            <person name="Wunderlin C."/>
            <person name="Schmidheini T."/>
            <person name="Frey J."/>
            <person name="Quail M.A."/>
            <person name="Falquet L."/>
        </authorList>
    </citation>
    <scope>NUCLEOTIDE SEQUENCE [LARGE SCALE GENOMIC DNA]</scope>
    <source>
        <strain evidence="14">ATCC 25834 / NCTC 10147 / HRC/581</strain>
    </source>
</reference>
<keyword evidence="14" id="KW-1185">Reference proteome</keyword>
<dbReference type="Proteomes" id="UP000001491">
    <property type="component" value="Chromosome"/>
</dbReference>
<accession>C5J6I0</accession>
<dbReference type="Gene3D" id="1.10.8.60">
    <property type="match status" value="1"/>
</dbReference>
<dbReference type="GO" id="GO:0006261">
    <property type="term" value="P:DNA-templated DNA replication"/>
    <property type="evidence" value="ECO:0007669"/>
    <property type="project" value="TreeGrafter"/>
</dbReference>
<protein>
    <recommendedName>
        <fullName evidence="11">DNA polymerase III subunit gamma/tau</fullName>
        <ecNumber evidence="11">2.7.7.7</ecNumber>
    </recommendedName>
</protein>
<dbReference type="InterPro" id="IPR008921">
    <property type="entry name" value="DNA_pol3_clamp-load_cplx_C"/>
</dbReference>
<dbReference type="eggNOG" id="COG2812">
    <property type="taxonomic scope" value="Bacteria"/>
</dbReference>
<keyword evidence="3 11" id="KW-0548">Nucleotidyltransferase</keyword>
<evidence type="ECO:0000259" key="12">
    <source>
        <dbReference type="SMART" id="SM00382"/>
    </source>
</evidence>
<keyword evidence="9 11" id="KW-0239">DNA-directed DNA polymerase</keyword>
<dbReference type="GO" id="GO:0003887">
    <property type="term" value="F:DNA-directed DNA polymerase activity"/>
    <property type="evidence" value="ECO:0007669"/>
    <property type="project" value="UniProtKB-KW"/>
</dbReference>
<dbReference type="HOGENOM" id="CLU_006229_0_3_14"/>
<dbReference type="CDD" id="cd00009">
    <property type="entry name" value="AAA"/>
    <property type="match status" value="1"/>
</dbReference>
<dbReference type="InterPro" id="IPR027417">
    <property type="entry name" value="P-loop_NTPase"/>
</dbReference>
<comment type="subunit">
    <text evidence="11">DNA polymerase III contains a core (composed of alpha, epsilon and theta chains) that associates with a tau subunit. This core dimerizes to form the POLIII' complex. PolIII' associates with the gamma complex (composed of gamma, delta, delta', psi and chi chains) and with the beta chain to form the complete DNA polymerase III complex.</text>
</comment>